<organism evidence="1 2">
    <name type="scientific">Stephania yunnanensis</name>
    <dbReference type="NCBI Taxonomy" id="152371"/>
    <lineage>
        <taxon>Eukaryota</taxon>
        <taxon>Viridiplantae</taxon>
        <taxon>Streptophyta</taxon>
        <taxon>Embryophyta</taxon>
        <taxon>Tracheophyta</taxon>
        <taxon>Spermatophyta</taxon>
        <taxon>Magnoliopsida</taxon>
        <taxon>Ranunculales</taxon>
        <taxon>Menispermaceae</taxon>
        <taxon>Menispermoideae</taxon>
        <taxon>Cissampelideae</taxon>
        <taxon>Stephania</taxon>
    </lineage>
</organism>
<dbReference type="AlphaFoldDB" id="A0AAP0FAB7"/>
<protein>
    <submittedName>
        <fullName evidence="1">Uncharacterized protein</fullName>
    </submittedName>
</protein>
<name>A0AAP0FAB7_9MAGN</name>
<accession>A0AAP0FAB7</accession>
<reference evidence="1 2" key="1">
    <citation type="submission" date="2024-01" db="EMBL/GenBank/DDBJ databases">
        <title>Genome assemblies of Stephania.</title>
        <authorList>
            <person name="Yang L."/>
        </authorList>
    </citation>
    <scope>NUCLEOTIDE SEQUENCE [LARGE SCALE GENOMIC DNA]</scope>
    <source>
        <strain evidence="1">YNDBR</strain>
        <tissue evidence="1">Leaf</tissue>
    </source>
</reference>
<sequence>MAGRRHGSSSGARMAWRNDDVVRIKENKERSFARQESSKGKFELMISLKAW</sequence>
<comment type="caution">
    <text evidence="1">The sequence shown here is derived from an EMBL/GenBank/DDBJ whole genome shotgun (WGS) entry which is preliminary data.</text>
</comment>
<proteinExistence type="predicted"/>
<evidence type="ECO:0000313" key="1">
    <source>
        <dbReference type="EMBL" id="KAK9108175.1"/>
    </source>
</evidence>
<dbReference type="EMBL" id="JBBNAF010000010">
    <property type="protein sequence ID" value="KAK9108175.1"/>
    <property type="molecule type" value="Genomic_DNA"/>
</dbReference>
<dbReference type="Proteomes" id="UP001420932">
    <property type="component" value="Unassembled WGS sequence"/>
</dbReference>
<evidence type="ECO:0000313" key="2">
    <source>
        <dbReference type="Proteomes" id="UP001420932"/>
    </source>
</evidence>
<keyword evidence="2" id="KW-1185">Reference proteome</keyword>
<gene>
    <name evidence="1" type="ORF">Syun_024186</name>
</gene>